<keyword evidence="2" id="KW-0028">Amino-acid biosynthesis</keyword>
<dbReference type="PANTHER" id="PTHR43727">
    <property type="entry name" value="DIAMINOPIMELATE DECARBOXYLASE"/>
    <property type="match status" value="1"/>
</dbReference>
<evidence type="ECO:0000313" key="13">
    <source>
        <dbReference type="EMBL" id="KKO02231.1"/>
    </source>
</evidence>
<dbReference type="InterPro" id="IPR022644">
    <property type="entry name" value="De-COase2_N"/>
</dbReference>
<dbReference type="GO" id="GO:0008836">
    <property type="term" value="F:diaminopimelate decarboxylase activity"/>
    <property type="evidence" value="ECO:0007669"/>
    <property type="project" value="UniProtKB-EC"/>
</dbReference>
<dbReference type="SUPFAM" id="SSF50621">
    <property type="entry name" value="Alanine racemase C-terminal domain-like"/>
    <property type="match status" value="1"/>
</dbReference>
<evidence type="ECO:0000256" key="9">
    <source>
        <dbReference type="ARBA" id="ARBA00060983"/>
    </source>
</evidence>
<accession>A0A0F9VAM8</accession>
<dbReference type="PRINTS" id="PR01179">
    <property type="entry name" value="ODADCRBXLASE"/>
</dbReference>
<evidence type="ECO:0000256" key="5">
    <source>
        <dbReference type="ARBA" id="ARBA00023154"/>
    </source>
</evidence>
<dbReference type="AlphaFoldDB" id="A0A0F9VAM8"/>
<dbReference type="Pfam" id="PF02784">
    <property type="entry name" value="Orn_Arg_deC_N"/>
    <property type="match status" value="1"/>
</dbReference>
<evidence type="ECO:0000256" key="1">
    <source>
        <dbReference type="ARBA" id="ARBA00001933"/>
    </source>
</evidence>
<dbReference type="FunFam" id="3.20.20.10:FF:000003">
    <property type="entry name" value="Diaminopimelate decarboxylase"/>
    <property type="match status" value="1"/>
</dbReference>
<dbReference type="InterPro" id="IPR000183">
    <property type="entry name" value="Orn/DAP/Arg_de-COase"/>
</dbReference>
<evidence type="ECO:0000256" key="2">
    <source>
        <dbReference type="ARBA" id="ARBA00022605"/>
    </source>
</evidence>
<feature type="domain" description="Orn/DAP/Arg decarboxylase 2 C-terminal" evidence="11">
    <location>
        <begin position="29"/>
        <end position="373"/>
    </location>
</feature>
<evidence type="ECO:0000256" key="4">
    <source>
        <dbReference type="ARBA" id="ARBA00022898"/>
    </source>
</evidence>
<dbReference type="InterPro" id="IPR022653">
    <property type="entry name" value="De-COase2_pyr-phos_BS"/>
</dbReference>
<dbReference type="EC" id="4.1.1.20" evidence="10"/>
<dbReference type="PROSITE" id="PS00879">
    <property type="entry name" value="ODR_DC_2_2"/>
    <property type="match status" value="1"/>
</dbReference>
<sequence length="423" mass="46061">MDYFNYRDGVLYAEDVPLSRIADEHGTPCYVYSKATFERHFRAYTEALGGHPHLICYAVKANSNLAVLGLLAKLGAGFDIVSIGELERVLKAGGDPAKVVFSGVAKQAHEMARALEVGIKCFNVESRPELERLNRVAGELGKIAPVSLRVNPDVDAGTHPYISTGLKDNKFGIPVDEALDVYQLAASLPNLQVKGLDCHIGSQLTETAPFLDALDRLLMLMERLRERGIEIEHLDLGGGLGVPYRDEKPPQPFDYASQLLARLSRWEGGEALTLLFEPGRSIAANAGVMLTRVEFLKPGETKNFAIVDAAMNDLIRPALYQAWQAIVPVDTREVRESALYDVVGPVCETGDFLGKERELAIAEGDLLAVRSAGAYGFVMASNYNSRPRAAELMVDGDSCHVVRARETVASLWAGEALLPEGGH</sequence>
<dbReference type="GO" id="GO:0009089">
    <property type="term" value="P:lysine biosynthetic process via diaminopimelate"/>
    <property type="evidence" value="ECO:0007669"/>
    <property type="project" value="InterPro"/>
</dbReference>
<dbReference type="InterPro" id="IPR002986">
    <property type="entry name" value="DAP_deCOOHase_LysA"/>
</dbReference>
<evidence type="ECO:0000256" key="3">
    <source>
        <dbReference type="ARBA" id="ARBA00022793"/>
    </source>
</evidence>
<keyword evidence="6" id="KW-0456">Lyase</keyword>
<proteinExistence type="inferred from homology"/>
<feature type="domain" description="Orn/DAP/Arg decarboxylase 2 N-terminal" evidence="12">
    <location>
        <begin position="35"/>
        <end position="284"/>
    </location>
</feature>
<comment type="catalytic activity">
    <reaction evidence="7">
        <text>meso-2,6-diaminopimelate + H(+) = L-lysine + CO2</text>
        <dbReference type="Rhea" id="RHEA:15101"/>
        <dbReference type="ChEBI" id="CHEBI:15378"/>
        <dbReference type="ChEBI" id="CHEBI:16526"/>
        <dbReference type="ChEBI" id="CHEBI:32551"/>
        <dbReference type="ChEBI" id="CHEBI:57791"/>
        <dbReference type="EC" id="4.1.1.20"/>
    </reaction>
</comment>
<gene>
    <name evidence="13" type="ORF">LCGC14_0106460</name>
</gene>
<dbReference type="InterPro" id="IPR029066">
    <property type="entry name" value="PLP-binding_barrel"/>
</dbReference>
<keyword evidence="4" id="KW-0663">Pyridoxal phosphate</keyword>
<dbReference type="PRINTS" id="PR01181">
    <property type="entry name" value="DAPDCRBXLASE"/>
</dbReference>
<organism evidence="13">
    <name type="scientific">marine sediment metagenome</name>
    <dbReference type="NCBI Taxonomy" id="412755"/>
    <lineage>
        <taxon>unclassified sequences</taxon>
        <taxon>metagenomes</taxon>
        <taxon>ecological metagenomes</taxon>
    </lineage>
</organism>
<dbReference type="NCBIfam" id="TIGR01048">
    <property type="entry name" value="lysA"/>
    <property type="match status" value="1"/>
</dbReference>
<reference evidence="13" key="1">
    <citation type="journal article" date="2015" name="Nature">
        <title>Complex archaea that bridge the gap between prokaryotes and eukaryotes.</title>
        <authorList>
            <person name="Spang A."/>
            <person name="Saw J.H."/>
            <person name="Jorgensen S.L."/>
            <person name="Zaremba-Niedzwiedzka K."/>
            <person name="Martijn J."/>
            <person name="Lind A.E."/>
            <person name="van Eijk R."/>
            <person name="Schleper C."/>
            <person name="Guy L."/>
            <person name="Ettema T.J."/>
        </authorList>
    </citation>
    <scope>NUCLEOTIDE SEQUENCE</scope>
</reference>
<dbReference type="InterPro" id="IPR022657">
    <property type="entry name" value="De-COase2_CS"/>
</dbReference>
<keyword evidence="5" id="KW-0457">Lysine biosynthesis</keyword>
<dbReference type="HAMAP" id="MF_02120">
    <property type="entry name" value="LysA"/>
    <property type="match status" value="1"/>
</dbReference>
<dbReference type="Pfam" id="PF00278">
    <property type="entry name" value="Orn_DAP_Arg_deC"/>
    <property type="match status" value="1"/>
</dbReference>
<evidence type="ECO:0000259" key="12">
    <source>
        <dbReference type="Pfam" id="PF02784"/>
    </source>
</evidence>
<dbReference type="EMBL" id="LAZR01000031">
    <property type="protein sequence ID" value="KKO02231.1"/>
    <property type="molecule type" value="Genomic_DNA"/>
</dbReference>
<protein>
    <recommendedName>
        <fullName evidence="10">diaminopimelate decarboxylase</fullName>
        <ecNumber evidence="10">4.1.1.20</ecNumber>
    </recommendedName>
</protein>
<keyword evidence="3" id="KW-0210">Decarboxylase</keyword>
<dbReference type="Gene3D" id="3.20.20.10">
    <property type="entry name" value="Alanine racemase"/>
    <property type="match status" value="1"/>
</dbReference>
<dbReference type="SUPFAM" id="SSF51419">
    <property type="entry name" value="PLP-binding barrel"/>
    <property type="match status" value="1"/>
</dbReference>
<dbReference type="InterPro" id="IPR009006">
    <property type="entry name" value="Ala_racemase/Decarboxylase_C"/>
</dbReference>
<evidence type="ECO:0000256" key="6">
    <source>
        <dbReference type="ARBA" id="ARBA00023239"/>
    </source>
</evidence>
<comment type="caution">
    <text evidence="13">The sequence shown here is derived from an EMBL/GenBank/DDBJ whole genome shotgun (WGS) entry which is preliminary data.</text>
</comment>
<name>A0A0F9VAM8_9ZZZZ</name>
<dbReference type="FunFam" id="2.40.37.10:FF:000003">
    <property type="entry name" value="Diaminopimelate decarboxylase"/>
    <property type="match status" value="1"/>
</dbReference>
<evidence type="ECO:0000256" key="7">
    <source>
        <dbReference type="ARBA" id="ARBA00050464"/>
    </source>
</evidence>
<dbReference type="PROSITE" id="PS00878">
    <property type="entry name" value="ODR_DC_2_1"/>
    <property type="match status" value="1"/>
</dbReference>
<evidence type="ECO:0000256" key="8">
    <source>
        <dbReference type="ARBA" id="ARBA00060643"/>
    </source>
</evidence>
<comment type="cofactor">
    <cofactor evidence="1">
        <name>pyridoxal 5'-phosphate</name>
        <dbReference type="ChEBI" id="CHEBI:597326"/>
    </cofactor>
</comment>
<dbReference type="PANTHER" id="PTHR43727:SF2">
    <property type="entry name" value="GROUP IV DECARBOXYLASE"/>
    <property type="match status" value="1"/>
</dbReference>
<comment type="pathway">
    <text evidence="8">Amino-acid biosynthesis; L-lysine biosynthesis via DAP pathway; L-lysine from DL-2,6-diaminopimelate: step 1/1.</text>
</comment>
<dbReference type="Gene3D" id="2.40.37.10">
    <property type="entry name" value="Lyase, Ornithine Decarboxylase, Chain A, domain 1"/>
    <property type="match status" value="1"/>
</dbReference>
<dbReference type="CDD" id="cd06828">
    <property type="entry name" value="PLPDE_III_DapDC"/>
    <property type="match status" value="1"/>
</dbReference>
<evidence type="ECO:0000256" key="10">
    <source>
        <dbReference type="ARBA" id="ARBA00066427"/>
    </source>
</evidence>
<dbReference type="InterPro" id="IPR022643">
    <property type="entry name" value="De-COase2_C"/>
</dbReference>
<evidence type="ECO:0000259" key="11">
    <source>
        <dbReference type="Pfam" id="PF00278"/>
    </source>
</evidence>
<comment type="similarity">
    <text evidence="9">Belongs to the Orn/Lys/Arg decarboxylase class-II family. LysA subfamily.</text>
</comment>